<evidence type="ECO:0000313" key="6">
    <source>
        <dbReference type="Proteomes" id="UP000756921"/>
    </source>
</evidence>
<dbReference type="InterPro" id="IPR019458">
    <property type="entry name" value="Est1-like_N"/>
</dbReference>
<dbReference type="AlphaFoldDB" id="A0A9P6GF64"/>
<feature type="domain" description="Telomerase activating protein Est1-like N-terminal" evidence="4">
    <location>
        <begin position="76"/>
        <end position="192"/>
    </location>
</feature>
<dbReference type="InterPro" id="IPR011990">
    <property type="entry name" value="TPR-like_helical_dom_sf"/>
</dbReference>
<dbReference type="GO" id="GO:0000184">
    <property type="term" value="P:nuclear-transcribed mRNA catabolic process, nonsense-mediated decay"/>
    <property type="evidence" value="ECO:0007669"/>
    <property type="project" value="UniProtKB-KW"/>
</dbReference>
<dbReference type="Gene3D" id="1.25.40.10">
    <property type="entry name" value="Tetratricopeptide repeat domain"/>
    <property type="match status" value="1"/>
</dbReference>
<feature type="region of interest" description="Disordered" evidence="2">
    <location>
        <begin position="600"/>
        <end position="620"/>
    </location>
</feature>
<keyword evidence="6" id="KW-1185">Reference proteome</keyword>
<evidence type="ECO:0000259" key="3">
    <source>
        <dbReference type="Pfam" id="PF10373"/>
    </source>
</evidence>
<comment type="function">
    <text evidence="1">Plays a role in nonsense-mediated mRNA decay.</text>
</comment>
<dbReference type="EMBL" id="WJXW01000007">
    <property type="protein sequence ID" value="KAF9734657.1"/>
    <property type="molecule type" value="Genomic_DNA"/>
</dbReference>
<dbReference type="SUPFAM" id="SSF48452">
    <property type="entry name" value="TPR-like"/>
    <property type="match status" value="1"/>
</dbReference>
<name>A0A9P6GF64_9PLEO</name>
<dbReference type="InterPro" id="IPR018834">
    <property type="entry name" value="DNA/RNA-bd_Est1-type"/>
</dbReference>
<feature type="compositionally biased region" description="Polar residues" evidence="2">
    <location>
        <begin position="610"/>
        <end position="620"/>
    </location>
</feature>
<feature type="compositionally biased region" description="Low complexity" evidence="2">
    <location>
        <begin position="686"/>
        <end position="700"/>
    </location>
</feature>
<dbReference type="GO" id="GO:0005634">
    <property type="term" value="C:nucleus"/>
    <property type="evidence" value="ECO:0007669"/>
    <property type="project" value="UniProtKB-SubCell"/>
</dbReference>
<feature type="region of interest" description="Disordered" evidence="2">
    <location>
        <begin position="684"/>
        <end position="781"/>
    </location>
</feature>
<dbReference type="PANTHER" id="PTHR15696:SF36">
    <property type="entry name" value="NONSENSE-MEDIATED MRNA DECAY FACTOR"/>
    <property type="match status" value="1"/>
</dbReference>
<feature type="region of interest" description="Disordered" evidence="2">
    <location>
        <begin position="1"/>
        <end position="20"/>
    </location>
</feature>
<comment type="caution">
    <text evidence="5">The sequence shown here is derived from an EMBL/GenBank/DDBJ whole genome shotgun (WGS) entry which is preliminary data.</text>
</comment>
<dbReference type="OrthoDB" id="69928at2759"/>
<evidence type="ECO:0000256" key="2">
    <source>
        <dbReference type="SAM" id="MobiDB-lite"/>
    </source>
</evidence>
<feature type="compositionally biased region" description="Polar residues" evidence="2">
    <location>
        <begin position="723"/>
        <end position="758"/>
    </location>
</feature>
<feature type="domain" description="DNA/RNA-binding" evidence="3">
    <location>
        <begin position="205"/>
        <end position="497"/>
    </location>
</feature>
<evidence type="ECO:0000259" key="4">
    <source>
        <dbReference type="Pfam" id="PF10374"/>
    </source>
</evidence>
<evidence type="ECO:0000256" key="1">
    <source>
        <dbReference type="RuleBase" id="RU369098"/>
    </source>
</evidence>
<gene>
    <name evidence="5" type="ORF">PMIN01_07560</name>
</gene>
<dbReference type="Proteomes" id="UP000756921">
    <property type="component" value="Unassembled WGS sequence"/>
</dbReference>
<dbReference type="Pfam" id="PF10374">
    <property type="entry name" value="EST1"/>
    <property type="match status" value="1"/>
</dbReference>
<comment type="subcellular location">
    <subcellularLocation>
        <location evidence="1">Nucleus</location>
    </subcellularLocation>
</comment>
<evidence type="ECO:0000313" key="5">
    <source>
        <dbReference type="EMBL" id="KAF9734657.1"/>
    </source>
</evidence>
<sequence>MATHTHQLLRHELPPRPPPHMLTDPLRRARAVDEHLTTLTEGNASASELAALLHEYRVACENVLFADLELASANQMEPQLWAAHLKVNTIFRKENRSLKKHAKERVVEFRKLQKNYLHFIKASQRFYRQYILNLDAQFEGIPELRKVAGTWKDDASRASNRQRIAASLKTQVLQSCYQTLIQLGDLSRYRETELGDEKEPKWGPAIGYYNLAADIYPHSGHSHNQLAVIAREDGNHFRAVYHIYRSLACKHPYPQAQGNLELEFKRIVSAWEKGELINNHRTADGTNSARALNAWFVRLHSKCYKGDGFKEHDELEGEVLSQLAVELKERSLEGVLQKIISINMAAEYFSTMQLQGPSPPTNILKTYFYFLRLNVKTFFTLLQVMQPELERSSEGDDVTQNGERAPQLSDKITAVARRVLPGLRLYSTWFTRFWHVLNANIADTLTKVEIQELWKAYAATLTLLTSSFPADQLPQDPSDSYMLEEDIETIGFQPLVSPETMRVWYKDGVMKPKCTDVERSHPNVEMLMRVRDLLIDGLMLTQNPDAPLDLDGPRFIYREEGLPSELLASPHNRNNGSPVMPVGPVDFPLFTPPMSVAEDQKSHSVVAPSETASTSAAKDSAMNQMVDDLVGPDEGLDPLPEEDENIPPTPPANTFEDTALVSDGTYGPAAFSISDLVNTVQNYKKPAASPSPATPLLSTPMGRVASSSSSRGPANLPSLPDGQWNTNSIWNRNYSGTPGPSSPLMPNSANEVRNSPLNSVRPPPGFSGHVRGDSATSLRSSDLSMSSAIPAIRHVSGVQGGLGSGAAWGNPAASNWGPVYGNGTANGAYGHGVYGQGSAYGQQYDTRNGPYNQSHRASDYGLASPLLFNSSYVDRQPNSYGQTPPNGQGG</sequence>
<dbReference type="InterPro" id="IPR045153">
    <property type="entry name" value="Est1/Ebs1-like"/>
</dbReference>
<keyword evidence="1" id="KW-0539">Nucleus</keyword>
<accession>A0A9P6GF64</accession>
<organism evidence="5 6">
    <name type="scientific">Paraphaeosphaeria minitans</name>
    <dbReference type="NCBI Taxonomy" id="565426"/>
    <lineage>
        <taxon>Eukaryota</taxon>
        <taxon>Fungi</taxon>
        <taxon>Dikarya</taxon>
        <taxon>Ascomycota</taxon>
        <taxon>Pezizomycotina</taxon>
        <taxon>Dothideomycetes</taxon>
        <taxon>Pleosporomycetidae</taxon>
        <taxon>Pleosporales</taxon>
        <taxon>Massarineae</taxon>
        <taxon>Didymosphaeriaceae</taxon>
        <taxon>Paraphaeosphaeria</taxon>
    </lineage>
</organism>
<reference evidence="5" key="1">
    <citation type="journal article" date="2020" name="Mol. Plant Microbe Interact.">
        <title>Genome Sequence of the Biocontrol Agent Coniothyrium minitans strain Conio (IMI 134523).</title>
        <authorList>
            <person name="Patel D."/>
            <person name="Shittu T.A."/>
            <person name="Baroncelli R."/>
            <person name="Muthumeenakshi S."/>
            <person name="Osborne T.H."/>
            <person name="Janganan T.K."/>
            <person name="Sreenivasaprasad S."/>
        </authorList>
    </citation>
    <scope>NUCLEOTIDE SEQUENCE</scope>
    <source>
        <strain evidence="5">Conio</strain>
    </source>
</reference>
<dbReference type="PANTHER" id="PTHR15696">
    <property type="entry name" value="SMG-7 SUPPRESSOR WITH MORPHOLOGICAL EFFECT ON GENITALIA PROTEIN 7"/>
    <property type="match status" value="1"/>
</dbReference>
<keyword evidence="1" id="KW-0866">Nonsense-mediated mRNA decay</keyword>
<proteinExistence type="predicted"/>
<protein>
    <recommendedName>
        <fullName evidence="1">Nonsense-mediated mRNA decay factor</fullName>
    </recommendedName>
</protein>
<dbReference type="Pfam" id="PF10373">
    <property type="entry name" value="EST1_DNA_bind"/>
    <property type="match status" value="1"/>
</dbReference>